<reference evidence="10" key="2">
    <citation type="journal article" date="2021" name="PeerJ">
        <title>Extensive microbial diversity within the chicken gut microbiome revealed by metagenomics and culture.</title>
        <authorList>
            <person name="Gilroy R."/>
            <person name="Ravi A."/>
            <person name="Getino M."/>
            <person name="Pursley I."/>
            <person name="Horton D.L."/>
            <person name="Alikhan N.F."/>
            <person name="Baker D."/>
            <person name="Gharbi K."/>
            <person name="Hall N."/>
            <person name="Watson M."/>
            <person name="Adriaenssens E.M."/>
            <person name="Foster-Nyarko E."/>
            <person name="Jarju S."/>
            <person name="Secka A."/>
            <person name="Antonio M."/>
            <person name="Oren A."/>
            <person name="Chaudhuri R.R."/>
            <person name="La Ragione R."/>
            <person name="Hildebrand F."/>
            <person name="Pallen M.J."/>
        </authorList>
    </citation>
    <scope>NUCLEOTIDE SEQUENCE</scope>
    <source>
        <strain evidence="10">10532</strain>
    </source>
</reference>
<evidence type="ECO:0000313" key="11">
    <source>
        <dbReference type="Proteomes" id="UP000823638"/>
    </source>
</evidence>
<dbReference type="AlphaFoldDB" id="A0A9D9HRH6"/>
<evidence type="ECO:0000313" key="10">
    <source>
        <dbReference type="EMBL" id="MBO8458513.1"/>
    </source>
</evidence>
<evidence type="ECO:0000256" key="2">
    <source>
        <dbReference type="ARBA" id="ARBA00022857"/>
    </source>
</evidence>
<dbReference type="GO" id="GO:0005737">
    <property type="term" value="C:cytoplasm"/>
    <property type="evidence" value="ECO:0007669"/>
    <property type="project" value="UniProtKB-SubCell"/>
</dbReference>
<dbReference type="GO" id="GO:0055129">
    <property type="term" value="P:L-proline biosynthetic process"/>
    <property type="evidence" value="ECO:0007669"/>
    <property type="project" value="UniProtKB-UniRule"/>
</dbReference>
<evidence type="ECO:0000256" key="5">
    <source>
        <dbReference type="NCBIfam" id="TIGR00112"/>
    </source>
</evidence>
<feature type="domain" description="Pyrroline-5-carboxylate reductase catalytic N-terminal" evidence="8">
    <location>
        <begin position="3"/>
        <end position="99"/>
    </location>
</feature>
<dbReference type="Gene3D" id="1.10.3730.10">
    <property type="entry name" value="ProC C-terminal domain-like"/>
    <property type="match status" value="1"/>
</dbReference>
<feature type="binding site" evidence="6">
    <location>
        <begin position="7"/>
        <end position="12"/>
    </location>
    <ligand>
        <name>NADP(+)</name>
        <dbReference type="ChEBI" id="CHEBI:58349"/>
    </ligand>
</feature>
<dbReference type="Pfam" id="PF14748">
    <property type="entry name" value="P5CR_dimer"/>
    <property type="match status" value="1"/>
</dbReference>
<comment type="function">
    <text evidence="4">Catalyzes the reduction of 1-pyrroline-5-carboxylate (PCA) to L-proline.</text>
</comment>
<protein>
    <recommendedName>
        <fullName evidence="4 5">Pyrroline-5-carboxylate reductase</fullName>
        <shortName evidence="4">P5C reductase</shortName>
        <shortName evidence="4">P5CR</shortName>
        <ecNumber evidence="4 5">1.5.1.2</ecNumber>
    </recommendedName>
    <alternativeName>
        <fullName evidence="4">PCA reductase</fullName>
    </alternativeName>
</protein>
<reference evidence="10" key="1">
    <citation type="submission" date="2020-10" db="EMBL/GenBank/DDBJ databases">
        <authorList>
            <person name="Gilroy R."/>
        </authorList>
    </citation>
    <scope>NUCLEOTIDE SEQUENCE</scope>
    <source>
        <strain evidence="10">10532</strain>
    </source>
</reference>
<evidence type="ECO:0000256" key="7">
    <source>
        <dbReference type="RuleBase" id="RU003903"/>
    </source>
</evidence>
<dbReference type="PANTHER" id="PTHR11645">
    <property type="entry name" value="PYRROLINE-5-CARBOXYLATE REDUCTASE"/>
    <property type="match status" value="1"/>
</dbReference>
<dbReference type="InterPro" id="IPR028939">
    <property type="entry name" value="P5C_Rdtase_cat_N"/>
</dbReference>
<proteinExistence type="inferred from homology"/>
<dbReference type="InterPro" id="IPR053790">
    <property type="entry name" value="P5CR-like_CS"/>
</dbReference>
<dbReference type="EC" id="1.5.1.2" evidence="4 5"/>
<feature type="domain" description="Pyrroline-5-carboxylate reductase dimerisation" evidence="9">
    <location>
        <begin position="162"/>
        <end position="266"/>
    </location>
</feature>
<comment type="similarity">
    <text evidence="1 4 7">Belongs to the pyrroline-5-carboxylate reductase family.</text>
</comment>
<comment type="catalytic activity">
    <reaction evidence="4 7">
        <text>L-proline + NADP(+) = (S)-1-pyrroline-5-carboxylate + NADPH + 2 H(+)</text>
        <dbReference type="Rhea" id="RHEA:14109"/>
        <dbReference type="ChEBI" id="CHEBI:15378"/>
        <dbReference type="ChEBI" id="CHEBI:17388"/>
        <dbReference type="ChEBI" id="CHEBI:57783"/>
        <dbReference type="ChEBI" id="CHEBI:58349"/>
        <dbReference type="ChEBI" id="CHEBI:60039"/>
        <dbReference type="EC" id="1.5.1.2"/>
    </reaction>
</comment>
<dbReference type="PROSITE" id="PS00521">
    <property type="entry name" value="P5CR"/>
    <property type="match status" value="1"/>
</dbReference>
<dbReference type="InterPro" id="IPR008927">
    <property type="entry name" value="6-PGluconate_DH-like_C_sf"/>
</dbReference>
<dbReference type="InterPro" id="IPR000304">
    <property type="entry name" value="Pyrroline-COOH_reductase"/>
</dbReference>
<dbReference type="InterPro" id="IPR029036">
    <property type="entry name" value="P5CR_dimer"/>
</dbReference>
<dbReference type="PANTHER" id="PTHR11645:SF0">
    <property type="entry name" value="PYRROLINE-5-CARBOXYLATE REDUCTASE 3"/>
    <property type="match status" value="1"/>
</dbReference>
<keyword evidence="3 4" id="KW-0560">Oxidoreductase</keyword>
<dbReference type="NCBIfam" id="TIGR00112">
    <property type="entry name" value="proC"/>
    <property type="match status" value="1"/>
</dbReference>
<evidence type="ECO:0000256" key="6">
    <source>
        <dbReference type="PIRSR" id="PIRSR000193-1"/>
    </source>
</evidence>
<dbReference type="EMBL" id="JADIMM010000111">
    <property type="protein sequence ID" value="MBO8458513.1"/>
    <property type="molecule type" value="Genomic_DNA"/>
</dbReference>
<evidence type="ECO:0000256" key="1">
    <source>
        <dbReference type="ARBA" id="ARBA00005525"/>
    </source>
</evidence>
<dbReference type="SUPFAM" id="SSF48179">
    <property type="entry name" value="6-phosphogluconate dehydrogenase C-terminal domain-like"/>
    <property type="match status" value="1"/>
</dbReference>
<comment type="subcellular location">
    <subcellularLocation>
        <location evidence="4">Cytoplasm</location>
    </subcellularLocation>
</comment>
<gene>
    <name evidence="4 10" type="primary">proC</name>
    <name evidence="10" type="ORF">IAA81_09860</name>
</gene>
<comment type="caution">
    <text evidence="10">The sequence shown here is derived from an EMBL/GenBank/DDBJ whole genome shotgun (WGS) entry which is preliminary data.</text>
</comment>
<dbReference type="HAMAP" id="MF_01925">
    <property type="entry name" value="P5C_reductase"/>
    <property type="match status" value="1"/>
</dbReference>
<dbReference type="InterPro" id="IPR036291">
    <property type="entry name" value="NAD(P)-bd_dom_sf"/>
</dbReference>
<dbReference type="FunFam" id="1.10.3730.10:FF:000001">
    <property type="entry name" value="Pyrroline-5-carboxylate reductase"/>
    <property type="match status" value="1"/>
</dbReference>
<dbReference type="Proteomes" id="UP000823638">
    <property type="component" value="Unassembled WGS sequence"/>
</dbReference>
<accession>A0A9D9HRH6</accession>
<sequence length="269" mass="28230">MYKIGCIGTGAMGSALMAGVRKKLEENQIALYDKDSEKAVGLAEKLAGVVCNSEEEVVKNSEIVVFAVKPNVLSSVLEKTSGCLEGLKARHPVFVSIAAGISLSSIEEYLPEEAIIRVMPNMPALTGNGMIGLTGNSFVKKEVLEAVSSLLSGAGLTDIVPESMMDAVTAVSGSGPAFVFMFIQALADGAVKCGMPRQQAVKYAAQTVMGSAKTVLETGRHPEELKDSVCSPGGTTIDGVQKLEEYGFRNSVMKAVEAAFLKSKAMGKN</sequence>
<organism evidence="10 11">
    <name type="scientific">Candidatus Gallitreponema excrementavium</name>
    <dbReference type="NCBI Taxonomy" id="2840840"/>
    <lineage>
        <taxon>Bacteria</taxon>
        <taxon>Pseudomonadati</taxon>
        <taxon>Spirochaetota</taxon>
        <taxon>Spirochaetia</taxon>
        <taxon>Spirochaetales</taxon>
        <taxon>Candidatus Gallitreponema</taxon>
    </lineage>
</organism>
<dbReference type="GO" id="GO:0004735">
    <property type="term" value="F:pyrroline-5-carboxylate reductase activity"/>
    <property type="evidence" value="ECO:0007669"/>
    <property type="project" value="UniProtKB-UniRule"/>
</dbReference>
<dbReference type="PIRSF" id="PIRSF000193">
    <property type="entry name" value="Pyrrol-5-carb_rd"/>
    <property type="match status" value="1"/>
</dbReference>
<comment type="pathway">
    <text evidence="4 7">Amino-acid biosynthesis; L-proline biosynthesis; L-proline from L-glutamate 5-semialdehyde: step 1/1.</text>
</comment>
<name>A0A9D9HRH6_9SPIR</name>
<feature type="binding site" evidence="6">
    <location>
        <begin position="67"/>
        <end position="70"/>
    </location>
    <ligand>
        <name>NADP(+)</name>
        <dbReference type="ChEBI" id="CHEBI:58349"/>
    </ligand>
</feature>
<dbReference type="SUPFAM" id="SSF51735">
    <property type="entry name" value="NAD(P)-binding Rossmann-fold domains"/>
    <property type="match status" value="1"/>
</dbReference>
<evidence type="ECO:0000259" key="8">
    <source>
        <dbReference type="Pfam" id="PF03807"/>
    </source>
</evidence>
<evidence type="ECO:0000256" key="3">
    <source>
        <dbReference type="ARBA" id="ARBA00023002"/>
    </source>
</evidence>
<keyword evidence="4 7" id="KW-0028">Amino-acid biosynthesis</keyword>
<keyword evidence="4" id="KW-0963">Cytoplasm</keyword>
<evidence type="ECO:0000259" key="9">
    <source>
        <dbReference type="Pfam" id="PF14748"/>
    </source>
</evidence>
<dbReference type="Pfam" id="PF03807">
    <property type="entry name" value="F420_oxidored"/>
    <property type="match status" value="1"/>
</dbReference>
<comment type="catalytic activity">
    <reaction evidence="4">
        <text>L-proline + NAD(+) = (S)-1-pyrroline-5-carboxylate + NADH + 2 H(+)</text>
        <dbReference type="Rhea" id="RHEA:14105"/>
        <dbReference type="ChEBI" id="CHEBI:15378"/>
        <dbReference type="ChEBI" id="CHEBI:17388"/>
        <dbReference type="ChEBI" id="CHEBI:57540"/>
        <dbReference type="ChEBI" id="CHEBI:57945"/>
        <dbReference type="ChEBI" id="CHEBI:60039"/>
        <dbReference type="EC" id="1.5.1.2"/>
    </reaction>
</comment>
<keyword evidence="2 4" id="KW-0521">NADP</keyword>
<keyword evidence="4 7" id="KW-0641">Proline biosynthesis</keyword>
<evidence type="ECO:0000256" key="4">
    <source>
        <dbReference type="HAMAP-Rule" id="MF_01925"/>
    </source>
</evidence>
<dbReference type="Gene3D" id="3.40.50.720">
    <property type="entry name" value="NAD(P)-binding Rossmann-like Domain"/>
    <property type="match status" value="1"/>
</dbReference>